<accession>A0A6G1BM73</accession>
<gene>
    <name evidence="1" type="ORF">E2562_019398</name>
</gene>
<dbReference type="Proteomes" id="UP000479710">
    <property type="component" value="Unassembled WGS sequence"/>
</dbReference>
<evidence type="ECO:0000313" key="1">
    <source>
        <dbReference type="EMBL" id="KAF0888891.1"/>
    </source>
</evidence>
<dbReference type="EMBL" id="SPHZ02000012">
    <property type="protein sequence ID" value="KAF0888891.1"/>
    <property type="molecule type" value="Genomic_DNA"/>
</dbReference>
<protein>
    <submittedName>
        <fullName evidence="1">Uncharacterized protein</fullName>
    </submittedName>
</protein>
<name>A0A6G1BM73_9ORYZ</name>
<reference evidence="1 2" key="1">
    <citation type="submission" date="2019-11" db="EMBL/GenBank/DDBJ databases">
        <title>Whole genome sequence of Oryza granulata.</title>
        <authorList>
            <person name="Li W."/>
        </authorList>
    </citation>
    <scope>NUCLEOTIDE SEQUENCE [LARGE SCALE GENOMIC DNA]</scope>
    <source>
        <strain evidence="2">cv. Menghai</strain>
        <tissue evidence="1">Leaf</tissue>
    </source>
</reference>
<keyword evidence="2" id="KW-1185">Reference proteome</keyword>
<proteinExistence type="predicted"/>
<evidence type="ECO:0000313" key="2">
    <source>
        <dbReference type="Proteomes" id="UP000479710"/>
    </source>
</evidence>
<organism evidence="1 2">
    <name type="scientific">Oryza meyeriana var. granulata</name>
    <dbReference type="NCBI Taxonomy" id="110450"/>
    <lineage>
        <taxon>Eukaryota</taxon>
        <taxon>Viridiplantae</taxon>
        <taxon>Streptophyta</taxon>
        <taxon>Embryophyta</taxon>
        <taxon>Tracheophyta</taxon>
        <taxon>Spermatophyta</taxon>
        <taxon>Magnoliopsida</taxon>
        <taxon>Liliopsida</taxon>
        <taxon>Poales</taxon>
        <taxon>Poaceae</taxon>
        <taxon>BOP clade</taxon>
        <taxon>Oryzoideae</taxon>
        <taxon>Oryzeae</taxon>
        <taxon>Oryzinae</taxon>
        <taxon>Oryza</taxon>
        <taxon>Oryza meyeriana</taxon>
    </lineage>
</organism>
<sequence>MAVPCLREDVAGLGWKWRRRRSGSGRRWPHRALGGHGGGGARACGAAVAVPCLGEEVARLWEEAAHSEMSVVICIAIKLDSCPSYGANTCKLVLMAGLRNSDRRVWVKAQKESPVAYSFRNA</sequence>
<comment type="caution">
    <text evidence="1">The sequence shown here is derived from an EMBL/GenBank/DDBJ whole genome shotgun (WGS) entry which is preliminary data.</text>
</comment>
<dbReference type="AlphaFoldDB" id="A0A6G1BM73"/>